<evidence type="ECO:0000313" key="2">
    <source>
        <dbReference type="Proteomes" id="UP000280307"/>
    </source>
</evidence>
<gene>
    <name evidence="1" type="ORF">EI684_09800</name>
</gene>
<dbReference type="Proteomes" id="UP000280307">
    <property type="component" value="Unassembled WGS sequence"/>
</dbReference>
<dbReference type="EMBL" id="RSAS01000377">
    <property type="protein sequence ID" value="RRR72737.1"/>
    <property type="molecule type" value="Genomic_DNA"/>
</dbReference>
<sequence>MHWRSGLKYRRVAESEHRRRGAGTSTGFAPAPFVAQERTDALEECEKLDVTGLLAALRGPQSDDALRRFMRTFKAVIGADFAIYGYSQPHEAYAAVAQALVAEGQFSGILLVCDEFTNFFERFQSAIDQQLREVEADTKAVENLAERCGSSGRAQIHFIVASLEPFASAAGRIGSGAIAQSTERTGGRFKEHSLLVQGSEELIRGTISVCRLPKGARCSLMCSAMI</sequence>
<name>A0A426U0T3_9CHLR</name>
<accession>A0A426U0T3</accession>
<comment type="caution">
    <text evidence="1">The sequence shown here is derived from an EMBL/GenBank/DDBJ whole genome shotgun (WGS) entry which is preliminary data.</text>
</comment>
<proteinExistence type="predicted"/>
<organism evidence="1 2">
    <name type="scientific">Candidatus Viridilinea halotolerans</name>
    <dbReference type="NCBI Taxonomy" id="2491704"/>
    <lineage>
        <taxon>Bacteria</taxon>
        <taxon>Bacillati</taxon>
        <taxon>Chloroflexota</taxon>
        <taxon>Chloroflexia</taxon>
        <taxon>Chloroflexales</taxon>
        <taxon>Chloroflexineae</taxon>
        <taxon>Oscillochloridaceae</taxon>
        <taxon>Candidatus Viridilinea</taxon>
    </lineage>
</organism>
<dbReference type="AlphaFoldDB" id="A0A426U0T3"/>
<reference evidence="1 2" key="1">
    <citation type="submission" date="2018-12" db="EMBL/GenBank/DDBJ databases">
        <title>Genome Sequence of Candidatus Viridilinea halotolerans isolated from saline sulfide-rich spring.</title>
        <authorList>
            <person name="Grouzdev D.S."/>
            <person name="Burganskaya E.I."/>
            <person name="Krutkina M.S."/>
            <person name="Sukhacheva M.V."/>
            <person name="Gorlenko V.M."/>
        </authorList>
    </citation>
    <scope>NUCLEOTIDE SEQUENCE [LARGE SCALE GENOMIC DNA]</scope>
    <source>
        <strain evidence="1">Chok-6</strain>
    </source>
</reference>
<protein>
    <submittedName>
        <fullName evidence="1">Uncharacterized protein</fullName>
    </submittedName>
</protein>
<evidence type="ECO:0000313" key="1">
    <source>
        <dbReference type="EMBL" id="RRR72737.1"/>
    </source>
</evidence>